<evidence type="ECO:0000259" key="11">
    <source>
        <dbReference type="PROSITE" id="PS50109"/>
    </source>
</evidence>
<dbReference type="OrthoDB" id="3264224at2759"/>
<dbReference type="EC" id="2.7.11.-" evidence="10"/>
<dbReference type="STRING" id="329046.A0A1Y2AVD0"/>
<dbReference type="Proteomes" id="UP000193642">
    <property type="component" value="Unassembled WGS sequence"/>
</dbReference>
<dbReference type="GO" id="GO:0010906">
    <property type="term" value="P:regulation of glucose metabolic process"/>
    <property type="evidence" value="ECO:0007669"/>
    <property type="project" value="TreeGrafter"/>
</dbReference>
<dbReference type="InterPro" id="IPR036784">
    <property type="entry name" value="AK/P_DHK_N_sf"/>
</dbReference>
<comment type="caution">
    <text evidence="12">The sequence shown here is derived from an EMBL/GenBank/DDBJ whole genome shotgun (WGS) entry which is preliminary data.</text>
</comment>
<keyword evidence="9 10" id="KW-0496">Mitochondrion</keyword>
<dbReference type="SUPFAM" id="SSF55874">
    <property type="entry name" value="ATPase domain of HSP90 chaperone/DNA topoisomerase II/histidine kinase"/>
    <property type="match status" value="1"/>
</dbReference>
<keyword evidence="13" id="KW-1185">Reference proteome</keyword>
<dbReference type="AlphaFoldDB" id="A0A1Y2AVD0"/>
<feature type="domain" description="Histidine kinase" evidence="11">
    <location>
        <begin position="236"/>
        <end position="374"/>
    </location>
</feature>
<dbReference type="GO" id="GO:0004740">
    <property type="term" value="F:pyruvate dehydrogenase (acetyl-transferring) kinase activity"/>
    <property type="evidence" value="ECO:0007669"/>
    <property type="project" value="TreeGrafter"/>
</dbReference>
<dbReference type="GO" id="GO:0005524">
    <property type="term" value="F:ATP binding"/>
    <property type="evidence" value="ECO:0007669"/>
    <property type="project" value="UniProtKB-UniRule"/>
</dbReference>
<dbReference type="SMART" id="SM00387">
    <property type="entry name" value="HATPase_c"/>
    <property type="match status" value="1"/>
</dbReference>
<dbReference type="Pfam" id="PF02518">
    <property type="entry name" value="HATPase_c"/>
    <property type="match status" value="1"/>
</dbReference>
<dbReference type="PANTHER" id="PTHR11947:SF20">
    <property type="entry name" value="[3-METHYL-2-OXOBUTANOATE DEHYDROGENASE [LIPOAMIDE]] KINASE, MITOCHONDRIAL"/>
    <property type="match status" value="1"/>
</dbReference>
<evidence type="ECO:0000256" key="9">
    <source>
        <dbReference type="ARBA" id="ARBA00023128"/>
    </source>
</evidence>
<evidence type="ECO:0000256" key="7">
    <source>
        <dbReference type="ARBA" id="ARBA00022840"/>
    </source>
</evidence>
<dbReference type="Gene3D" id="1.20.140.20">
    <property type="entry name" value="Alpha-ketoacid/pyruvate dehydrogenase kinase, N-terminal domain"/>
    <property type="match status" value="1"/>
</dbReference>
<reference evidence="12 13" key="1">
    <citation type="submission" date="2016-07" db="EMBL/GenBank/DDBJ databases">
        <title>Pervasive Adenine N6-methylation of Active Genes in Fungi.</title>
        <authorList>
            <consortium name="DOE Joint Genome Institute"/>
            <person name="Mondo S.J."/>
            <person name="Dannebaum R.O."/>
            <person name="Kuo R.C."/>
            <person name="Labutti K."/>
            <person name="Haridas S."/>
            <person name="Kuo A."/>
            <person name="Salamov A."/>
            <person name="Ahrendt S.R."/>
            <person name="Lipzen A."/>
            <person name="Sullivan W."/>
            <person name="Andreopoulos W.B."/>
            <person name="Clum A."/>
            <person name="Lindquist E."/>
            <person name="Daum C."/>
            <person name="Ramamoorthy G.K."/>
            <person name="Gryganskyi A."/>
            <person name="Culley D."/>
            <person name="Magnuson J.K."/>
            <person name="James T.Y."/>
            <person name="O'Malley M.A."/>
            <person name="Stajich J.E."/>
            <person name="Spatafora J.W."/>
            <person name="Visel A."/>
            <person name="Grigoriev I.V."/>
        </authorList>
    </citation>
    <scope>NUCLEOTIDE SEQUENCE [LARGE SCALE GENOMIC DNA]</scope>
    <source>
        <strain evidence="12 13">JEL800</strain>
    </source>
</reference>
<evidence type="ECO:0000256" key="6">
    <source>
        <dbReference type="ARBA" id="ARBA00022777"/>
    </source>
</evidence>
<protein>
    <recommendedName>
        <fullName evidence="10">Protein-serine/threonine kinase</fullName>
        <ecNumber evidence="10">2.7.11.-</ecNumber>
    </recommendedName>
</protein>
<dbReference type="Pfam" id="PF10436">
    <property type="entry name" value="BCDHK_Adom3"/>
    <property type="match status" value="1"/>
</dbReference>
<gene>
    <name evidence="12" type="ORF">BCR33DRAFT_686954</name>
</gene>
<dbReference type="InterPro" id="IPR004358">
    <property type="entry name" value="Sig_transdc_His_kin-like_C"/>
</dbReference>
<keyword evidence="4 10" id="KW-0808">Transferase</keyword>
<dbReference type="EMBL" id="MCGO01000114">
    <property type="protein sequence ID" value="ORY26404.1"/>
    <property type="molecule type" value="Genomic_DNA"/>
</dbReference>
<comment type="similarity">
    <text evidence="2 10">Belongs to the PDK/BCKDK protein kinase family.</text>
</comment>
<evidence type="ECO:0000313" key="12">
    <source>
        <dbReference type="EMBL" id="ORY26404.1"/>
    </source>
</evidence>
<dbReference type="PANTHER" id="PTHR11947">
    <property type="entry name" value="PYRUVATE DEHYDROGENASE KINASE"/>
    <property type="match status" value="1"/>
</dbReference>
<dbReference type="InterPro" id="IPR018955">
    <property type="entry name" value="BCDHK/PDK_N"/>
</dbReference>
<dbReference type="SUPFAM" id="SSF69012">
    <property type="entry name" value="alpha-ketoacid dehydrogenase kinase, N-terminal domain"/>
    <property type="match status" value="1"/>
</dbReference>
<evidence type="ECO:0000313" key="13">
    <source>
        <dbReference type="Proteomes" id="UP000193642"/>
    </source>
</evidence>
<accession>A0A1Y2AVD0</accession>
<sequence>MRVLRVPLSPARIVLFRRSKATWASSNSRVHEMAAAPINPVTLKRLLDLGESKNLRESSLLLHSELPKRLARRVKAIQKLPFIVGVNPHIRGIYQLYLDSFDILSQLPEPRDEETEKLFTLTLKDLVHSHGDVIPRLAKGFQECGKYMSKEDAADFLDGMIHARIAIRVLAEHHLALQEPIPGYIGVLNTSLSPTSILRQTADYVEELCEINYGVAPEFHITGHLDTRITYISNHLEYIFMELLKNASRATVEHSRRISRKGEQPPVLITVARGPEDVTIRVRDQGGGISPEEMARVFEYSYTTVPKSELEEDTNIFSSQSRQAMQAGVGGPIAGLGFGLPMSRIYAKYFGGSLDLKSVGGHGLDVFLRVPNISRS</sequence>
<evidence type="ECO:0000256" key="10">
    <source>
        <dbReference type="RuleBase" id="RU366032"/>
    </source>
</evidence>
<dbReference type="InterPro" id="IPR039028">
    <property type="entry name" value="BCKD/PDK"/>
</dbReference>
<organism evidence="12 13">
    <name type="scientific">Rhizoclosmatium globosum</name>
    <dbReference type="NCBI Taxonomy" id="329046"/>
    <lineage>
        <taxon>Eukaryota</taxon>
        <taxon>Fungi</taxon>
        <taxon>Fungi incertae sedis</taxon>
        <taxon>Chytridiomycota</taxon>
        <taxon>Chytridiomycota incertae sedis</taxon>
        <taxon>Chytridiomycetes</taxon>
        <taxon>Chytridiales</taxon>
        <taxon>Chytriomycetaceae</taxon>
        <taxon>Rhizoclosmatium</taxon>
    </lineage>
</organism>
<dbReference type="InterPro" id="IPR003594">
    <property type="entry name" value="HATPase_dom"/>
</dbReference>
<keyword evidence="6 10" id="KW-0418">Kinase</keyword>
<evidence type="ECO:0000256" key="3">
    <source>
        <dbReference type="ARBA" id="ARBA00022553"/>
    </source>
</evidence>
<dbReference type="InterPro" id="IPR036890">
    <property type="entry name" value="HATPase_C_sf"/>
</dbReference>
<evidence type="ECO:0000256" key="2">
    <source>
        <dbReference type="ARBA" id="ARBA00006155"/>
    </source>
</evidence>
<dbReference type="PRINTS" id="PR00344">
    <property type="entry name" value="BCTRLSENSOR"/>
</dbReference>
<name>A0A1Y2AVD0_9FUNG</name>
<dbReference type="Gene3D" id="3.30.565.10">
    <property type="entry name" value="Histidine kinase-like ATPase, C-terminal domain"/>
    <property type="match status" value="1"/>
</dbReference>
<comment type="subcellular location">
    <subcellularLocation>
        <location evidence="1 10">Mitochondrion matrix</location>
    </subcellularLocation>
</comment>
<evidence type="ECO:0000256" key="5">
    <source>
        <dbReference type="ARBA" id="ARBA00022741"/>
    </source>
</evidence>
<dbReference type="InterPro" id="IPR005467">
    <property type="entry name" value="His_kinase_dom"/>
</dbReference>
<dbReference type="GO" id="GO:0005759">
    <property type="term" value="C:mitochondrial matrix"/>
    <property type="evidence" value="ECO:0007669"/>
    <property type="project" value="UniProtKB-SubCell"/>
</dbReference>
<keyword evidence="8" id="KW-0809">Transit peptide</keyword>
<proteinExistence type="inferred from homology"/>
<evidence type="ECO:0000256" key="1">
    <source>
        <dbReference type="ARBA" id="ARBA00004305"/>
    </source>
</evidence>
<keyword evidence="3" id="KW-0597">Phosphoprotein</keyword>
<keyword evidence="7 10" id="KW-0067">ATP-binding</keyword>
<keyword evidence="5 10" id="KW-0547">Nucleotide-binding</keyword>
<evidence type="ECO:0000256" key="8">
    <source>
        <dbReference type="ARBA" id="ARBA00022946"/>
    </source>
</evidence>
<dbReference type="PROSITE" id="PS50109">
    <property type="entry name" value="HIS_KIN"/>
    <property type="match status" value="1"/>
</dbReference>
<feature type="non-terminal residue" evidence="12">
    <location>
        <position position="376"/>
    </location>
</feature>
<evidence type="ECO:0000256" key="4">
    <source>
        <dbReference type="ARBA" id="ARBA00022679"/>
    </source>
</evidence>